<name>A0ABY4JFV4_9BACT</name>
<dbReference type="PANTHER" id="PTHR33570:SF2">
    <property type="entry name" value="CARBOXYMUCONOLACTONE DECARBOXYLASE-LIKE DOMAIN-CONTAINING PROTEIN"/>
    <property type="match status" value="1"/>
</dbReference>
<organism evidence="2 3">
    <name type="scientific">Hymenobacter sublimis</name>
    <dbReference type="NCBI Taxonomy" id="2933777"/>
    <lineage>
        <taxon>Bacteria</taxon>
        <taxon>Pseudomonadati</taxon>
        <taxon>Bacteroidota</taxon>
        <taxon>Cytophagia</taxon>
        <taxon>Cytophagales</taxon>
        <taxon>Hymenobacteraceae</taxon>
        <taxon>Hymenobacter</taxon>
    </lineage>
</organism>
<evidence type="ECO:0000313" key="2">
    <source>
        <dbReference type="EMBL" id="UPL51346.1"/>
    </source>
</evidence>
<dbReference type="PANTHER" id="PTHR33570">
    <property type="entry name" value="4-CARBOXYMUCONOLACTONE DECARBOXYLASE FAMILY PROTEIN"/>
    <property type="match status" value="1"/>
</dbReference>
<feature type="domain" description="Carboxymuconolactone decarboxylase-like" evidence="1">
    <location>
        <begin position="178"/>
        <end position="261"/>
    </location>
</feature>
<dbReference type="InterPro" id="IPR052512">
    <property type="entry name" value="4CMD/NDH-1_regulator"/>
</dbReference>
<sequence>MTSLTDPGTQPPNEYLQLSEAAVRTYEQLWPGQQPAAQATDPDLVAVFHNFAFGDVVQHDELDVKKRLLALLAATVGGQALSQYRQLLDAALTAGVTPVEIKEVLYQVVPYVGMARVGDFLQTTNQRFIEKGIELPLESQSTTTPETRFAEGYAVQRIVVGPKLDDLHKNAPQDLLHFQHFLSANCFGDYFTRTGLDHPTREIVILSALIALGGTEPQMKGHIQGNANVGNDRQTLINVLTQLLPYVGYPRTLNAVACLNEILPPA</sequence>
<keyword evidence="2" id="KW-0614">Plasmid</keyword>
<protein>
    <submittedName>
        <fullName evidence="2">Carboxymuconolactone decarboxylase family protein</fullName>
    </submittedName>
</protein>
<dbReference type="Pfam" id="PF02627">
    <property type="entry name" value="CMD"/>
    <property type="match status" value="2"/>
</dbReference>
<dbReference type="InterPro" id="IPR003779">
    <property type="entry name" value="CMD-like"/>
</dbReference>
<accession>A0ABY4JFV4</accession>
<dbReference type="SUPFAM" id="SSF69118">
    <property type="entry name" value="AhpD-like"/>
    <property type="match status" value="1"/>
</dbReference>
<dbReference type="EMBL" id="CP095850">
    <property type="protein sequence ID" value="UPL51346.1"/>
    <property type="molecule type" value="Genomic_DNA"/>
</dbReference>
<evidence type="ECO:0000259" key="1">
    <source>
        <dbReference type="Pfam" id="PF02627"/>
    </source>
</evidence>
<gene>
    <name evidence="2" type="ORF">MWH26_19975</name>
</gene>
<proteinExistence type="predicted"/>
<dbReference type="Proteomes" id="UP000829647">
    <property type="component" value="Plasmid unnamed2"/>
</dbReference>
<dbReference type="RefSeq" id="WP_247977181.1">
    <property type="nucleotide sequence ID" value="NZ_CP095850.1"/>
</dbReference>
<keyword evidence="3" id="KW-1185">Reference proteome</keyword>
<dbReference type="InterPro" id="IPR029032">
    <property type="entry name" value="AhpD-like"/>
</dbReference>
<reference evidence="2 3" key="1">
    <citation type="submission" date="2022-04" db="EMBL/GenBank/DDBJ databases">
        <title>Hymenobacter sp. isolated from the air.</title>
        <authorList>
            <person name="Won M."/>
            <person name="Lee C.-M."/>
            <person name="Woen H.-Y."/>
            <person name="Kwon S.-W."/>
        </authorList>
    </citation>
    <scope>NUCLEOTIDE SEQUENCE [LARGE SCALE GENOMIC DNA]</scope>
    <source>
        <strain evidence="3">5516 S-25</strain>
        <plasmid evidence="2 3">unnamed2</plasmid>
    </source>
</reference>
<geneLocation type="plasmid" evidence="2 3">
    <name>unnamed2</name>
</geneLocation>
<feature type="domain" description="Carboxymuconolactone decarboxylase-like" evidence="1">
    <location>
        <begin position="42"/>
        <end position="122"/>
    </location>
</feature>
<evidence type="ECO:0000313" key="3">
    <source>
        <dbReference type="Proteomes" id="UP000829647"/>
    </source>
</evidence>
<dbReference type="Gene3D" id="1.20.1290.10">
    <property type="entry name" value="AhpD-like"/>
    <property type="match status" value="1"/>
</dbReference>